<evidence type="ECO:0000313" key="1">
    <source>
        <dbReference type="EMBL" id="QJE26856.1"/>
    </source>
</evidence>
<protein>
    <submittedName>
        <fullName evidence="1">Uncharacterized protein</fullName>
    </submittedName>
</protein>
<dbReference type="AlphaFoldDB" id="A0A7L5E5S9"/>
<reference evidence="1 2" key="1">
    <citation type="submission" date="2020-04" db="EMBL/GenBank/DDBJ databases">
        <title>Complete Genomes and Methylome analysis of CBBP consortium that reverse antibiotic-induced susceptibility to vancomycin-resistant Enterococcus faecium infection.</title>
        <authorList>
            <person name="Fomenkov A."/>
            <person name="Zhang Z."/>
            <person name="Pamer E."/>
            <person name="Roberts R.J."/>
        </authorList>
    </citation>
    <scope>NUCLEOTIDE SEQUENCE [LARGE SCALE GENOMIC DNA]</scope>
    <source>
        <strain evidence="2">CBBP</strain>
    </source>
</reference>
<evidence type="ECO:0000313" key="2">
    <source>
        <dbReference type="Proteomes" id="UP000501982"/>
    </source>
</evidence>
<dbReference type="Proteomes" id="UP000501982">
    <property type="component" value="Chromosome"/>
</dbReference>
<accession>A0A7L5E5S9</accession>
<dbReference type="RefSeq" id="WP_170104839.1">
    <property type="nucleotide sequence ID" value="NZ_CP051672.1"/>
</dbReference>
<name>A0A7L5E5S9_PARDI</name>
<organism evidence="1 2">
    <name type="scientific">Parabacteroides distasonis</name>
    <dbReference type="NCBI Taxonomy" id="823"/>
    <lineage>
        <taxon>Bacteria</taxon>
        <taxon>Pseudomonadati</taxon>
        <taxon>Bacteroidota</taxon>
        <taxon>Bacteroidia</taxon>
        <taxon>Bacteroidales</taxon>
        <taxon>Tannerellaceae</taxon>
        <taxon>Parabacteroides</taxon>
    </lineage>
</organism>
<dbReference type="EMBL" id="CP051672">
    <property type="protein sequence ID" value="QJE26856.1"/>
    <property type="molecule type" value="Genomic_DNA"/>
</dbReference>
<sequence length="225" mass="25723">MDNSQISSRESLLGYLGGDEKKLEYYLGLLATCKKPFDVADRVIRPIYVNEDIDSKVFTTNAFYGSIACLAPEMRGRKLKPNTLYYHITANLSRWNKERNNRPQPVPEGESFVNTRIERHAEGGFDVYIHIHDSQIPDEIERILQSYIQLGYVSMRQKLVKHFDVRGNSLVLEIGCPSLLIVDVLQILKENAGDMTLTYKSRFTTQENISIDDAMEIVDAEADEE</sequence>
<proteinExistence type="predicted"/>
<gene>
    <name evidence="1" type="ORF">HHO38_00220</name>
</gene>